<evidence type="ECO:0000313" key="1">
    <source>
        <dbReference type="EMBL" id="PWJ52841.1"/>
    </source>
</evidence>
<keyword evidence="2" id="KW-1185">Reference proteome</keyword>
<reference evidence="1 2" key="1">
    <citation type="submission" date="2018-03" db="EMBL/GenBank/DDBJ databases">
        <title>Genomic Encyclopedia of Archaeal and Bacterial Type Strains, Phase II (KMG-II): from individual species to whole genera.</title>
        <authorList>
            <person name="Goeker M."/>
        </authorList>
    </citation>
    <scope>NUCLEOTIDE SEQUENCE [LARGE SCALE GENOMIC DNA]</scope>
    <source>
        <strain evidence="1 2">DSM 44889</strain>
    </source>
</reference>
<accession>A0A316A4L2</accession>
<dbReference type="AlphaFoldDB" id="A0A316A4L2"/>
<protein>
    <submittedName>
        <fullName evidence="1">Uncharacterized protein</fullName>
    </submittedName>
</protein>
<sequence length="76" mass="8696">MFRYQLIRDAADPALSPRQRGAAVRALAARTHTDAFGNEVTYSRDHLDRWIRAWRGLSGGVVPARHRQRTRRANVV</sequence>
<gene>
    <name evidence="1" type="ORF">BXY45_11793</name>
</gene>
<evidence type="ECO:0000313" key="2">
    <source>
        <dbReference type="Proteomes" id="UP000245469"/>
    </source>
</evidence>
<dbReference type="RefSeq" id="WP_170131514.1">
    <property type="nucleotide sequence ID" value="NZ_QGDQ01000017.1"/>
</dbReference>
<organism evidence="1 2">
    <name type="scientific">Quadrisphaera granulorum</name>
    <dbReference type="NCBI Taxonomy" id="317664"/>
    <lineage>
        <taxon>Bacteria</taxon>
        <taxon>Bacillati</taxon>
        <taxon>Actinomycetota</taxon>
        <taxon>Actinomycetes</taxon>
        <taxon>Kineosporiales</taxon>
        <taxon>Kineosporiaceae</taxon>
        <taxon>Quadrisphaera</taxon>
    </lineage>
</organism>
<dbReference type="EMBL" id="QGDQ01000017">
    <property type="protein sequence ID" value="PWJ52841.1"/>
    <property type="molecule type" value="Genomic_DNA"/>
</dbReference>
<name>A0A316A4L2_9ACTN</name>
<comment type="caution">
    <text evidence="1">The sequence shown here is derived from an EMBL/GenBank/DDBJ whole genome shotgun (WGS) entry which is preliminary data.</text>
</comment>
<dbReference type="Proteomes" id="UP000245469">
    <property type="component" value="Unassembled WGS sequence"/>
</dbReference>
<proteinExistence type="predicted"/>